<protein>
    <submittedName>
        <fullName evidence="2">Uncharacterized protein</fullName>
    </submittedName>
</protein>
<feature type="region of interest" description="Disordered" evidence="1">
    <location>
        <begin position="1"/>
        <end position="21"/>
    </location>
</feature>
<evidence type="ECO:0000313" key="2">
    <source>
        <dbReference type="EMBL" id="CAI5799293.1"/>
    </source>
</evidence>
<accession>A0AA35LNA3</accession>
<organism evidence="2 3">
    <name type="scientific">Podarcis lilfordi</name>
    <name type="common">Lilford's wall lizard</name>
    <dbReference type="NCBI Taxonomy" id="74358"/>
    <lineage>
        <taxon>Eukaryota</taxon>
        <taxon>Metazoa</taxon>
        <taxon>Chordata</taxon>
        <taxon>Craniata</taxon>
        <taxon>Vertebrata</taxon>
        <taxon>Euteleostomi</taxon>
        <taxon>Lepidosauria</taxon>
        <taxon>Squamata</taxon>
        <taxon>Bifurcata</taxon>
        <taxon>Unidentata</taxon>
        <taxon>Episquamata</taxon>
        <taxon>Laterata</taxon>
        <taxon>Lacertibaenia</taxon>
        <taxon>Lacertidae</taxon>
        <taxon>Podarcis</taxon>
    </lineage>
</organism>
<proteinExistence type="predicted"/>
<dbReference type="Proteomes" id="UP001178461">
    <property type="component" value="Chromosome W"/>
</dbReference>
<dbReference type="EMBL" id="OX395145">
    <property type="protein sequence ID" value="CAI5799293.1"/>
    <property type="molecule type" value="Genomic_DNA"/>
</dbReference>
<sequence length="88" mass="9818">MGEDGPPTPDCIYSSRPDLKNEANPRQYQIGLLQLIYAASRFSSPHRLGTHQTTALLVPPLEAGISTHGRRIQRGLKEDIFFSFPLNI</sequence>
<evidence type="ECO:0000313" key="3">
    <source>
        <dbReference type="Proteomes" id="UP001178461"/>
    </source>
</evidence>
<reference evidence="2" key="1">
    <citation type="submission" date="2022-12" db="EMBL/GenBank/DDBJ databases">
        <authorList>
            <person name="Alioto T."/>
            <person name="Alioto T."/>
            <person name="Gomez Garrido J."/>
        </authorList>
    </citation>
    <scope>NUCLEOTIDE SEQUENCE</scope>
</reference>
<dbReference type="AlphaFoldDB" id="A0AA35LNA3"/>
<keyword evidence="3" id="KW-1185">Reference proteome</keyword>
<name>A0AA35LNA3_9SAUR</name>
<evidence type="ECO:0000256" key="1">
    <source>
        <dbReference type="SAM" id="MobiDB-lite"/>
    </source>
</evidence>
<gene>
    <name evidence="2" type="ORF">PODLI_1B032200</name>
</gene>